<sequence>MGQFHLLRELFYSKKERNSWRCIIVAIFGALLFSSYR</sequence>
<proteinExistence type="predicted"/>
<comment type="caution">
    <text evidence="2">The sequence shown here is derived from an EMBL/GenBank/DDBJ whole genome shotgun (WGS) entry which is preliminary data.</text>
</comment>
<accession>R7ZVH8</accession>
<keyword evidence="3" id="KW-1185">Reference proteome</keyword>
<protein>
    <submittedName>
        <fullName evidence="2">Uncharacterized protein</fullName>
    </submittedName>
</protein>
<dbReference type="EMBL" id="AQHR01000044">
    <property type="protein sequence ID" value="EON78033.1"/>
    <property type="molecule type" value="Genomic_DNA"/>
</dbReference>
<evidence type="ECO:0000256" key="1">
    <source>
        <dbReference type="SAM" id="Phobius"/>
    </source>
</evidence>
<gene>
    <name evidence="2" type="ORF">ADIS_1572</name>
</gene>
<feature type="transmembrane region" description="Helical" evidence="1">
    <location>
        <begin position="20"/>
        <end position="36"/>
    </location>
</feature>
<keyword evidence="1" id="KW-0472">Membrane</keyword>
<organism evidence="2 3">
    <name type="scientific">Lunatimonas lonarensis</name>
    <dbReference type="NCBI Taxonomy" id="1232681"/>
    <lineage>
        <taxon>Bacteria</taxon>
        <taxon>Pseudomonadati</taxon>
        <taxon>Bacteroidota</taxon>
        <taxon>Cytophagia</taxon>
        <taxon>Cytophagales</taxon>
        <taxon>Cyclobacteriaceae</taxon>
    </lineage>
</organism>
<evidence type="ECO:0000313" key="2">
    <source>
        <dbReference type="EMBL" id="EON78033.1"/>
    </source>
</evidence>
<dbReference type="Proteomes" id="UP000013909">
    <property type="component" value="Unassembled WGS sequence"/>
</dbReference>
<keyword evidence="1" id="KW-1133">Transmembrane helix</keyword>
<dbReference type="AlphaFoldDB" id="R7ZVH8"/>
<keyword evidence="1" id="KW-0812">Transmembrane</keyword>
<name>R7ZVH8_9BACT</name>
<evidence type="ECO:0000313" key="3">
    <source>
        <dbReference type="Proteomes" id="UP000013909"/>
    </source>
</evidence>
<reference evidence="2 3" key="1">
    <citation type="submission" date="2013-02" db="EMBL/GenBank/DDBJ databases">
        <title>A novel strain isolated from Lonar lake, Maharashtra, India.</title>
        <authorList>
            <person name="Singh A."/>
        </authorList>
    </citation>
    <scope>NUCLEOTIDE SEQUENCE [LARGE SCALE GENOMIC DNA]</scope>
    <source>
        <strain evidence="2 3">AK24</strain>
    </source>
</reference>